<organism evidence="2 3">
    <name type="scientific">Benzoatithermus flavus</name>
    <dbReference type="NCBI Taxonomy" id="3108223"/>
    <lineage>
        <taxon>Bacteria</taxon>
        <taxon>Pseudomonadati</taxon>
        <taxon>Pseudomonadota</taxon>
        <taxon>Alphaproteobacteria</taxon>
        <taxon>Geminicoccales</taxon>
        <taxon>Geminicoccaceae</taxon>
        <taxon>Benzoatithermus</taxon>
    </lineage>
</organism>
<gene>
    <name evidence="2" type="ORF">U1T56_07230</name>
</gene>
<comment type="caution">
    <text evidence="2">The sequence shown here is derived from an EMBL/GenBank/DDBJ whole genome shotgun (WGS) entry which is preliminary data.</text>
</comment>
<dbReference type="InterPro" id="IPR029058">
    <property type="entry name" value="AB_hydrolase_fold"/>
</dbReference>
<dbReference type="SUPFAM" id="SSF53474">
    <property type="entry name" value="alpha/beta-Hydrolases"/>
    <property type="match status" value="1"/>
</dbReference>
<dbReference type="Pfam" id="PF00561">
    <property type="entry name" value="Abhydrolase_1"/>
    <property type="match status" value="1"/>
</dbReference>
<evidence type="ECO:0000313" key="2">
    <source>
        <dbReference type="EMBL" id="MEK0082937.1"/>
    </source>
</evidence>
<dbReference type="RefSeq" id="WP_418158785.1">
    <property type="nucleotide sequence ID" value="NZ_JBBLZC010000005.1"/>
</dbReference>
<feature type="domain" description="AB hydrolase-1" evidence="1">
    <location>
        <begin position="29"/>
        <end position="263"/>
    </location>
</feature>
<evidence type="ECO:0000259" key="1">
    <source>
        <dbReference type="Pfam" id="PF00561"/>
    </source>
</evidence>
<keyword evidence="3" id="KW-1185">Reference proteome</keyword>
<reference evidence="2 3" key="1">
    <citation type="submission" date="2024-01" db="EMBL/GenBank/DDBJ databases">
        <title>Multi-omics insights into the function and evolution of sodium benzoate biodegradation pathways in Benzoatithermus flavus gen. nov., sp. nov. from hot spring.</title>
        <authorList>
            <person name="Hu C.-J."/>
            <person name="Li W.-J."/>
        </authorList>
    </citation>
    <scope>NUCLEOTIDE SEQUENCE [LARGE SCALE GENOMIC DNA]</scope>
    <source>
        <strain evidence="2 3">SYSU G07066</strain>
    </source>
</reference>
<name>A0ABU8XSI0_9PROT</name>
<proteinExistence type="predicted"/>
<evidence type="ECO:0000313" key="3">
    <source>
        <dbReference type="Proteomes" id="UP001375743"/>
    </source>
</evidence>
<dbReference type="PANTHER" id="PTHR43798:SF5">
    <property type="entry name" value="MONOACYLGLYCEROL LIPASE ABHD6"/>
    <property type="match status" value="1"/>
</dbReference>
<dbReference type="PANTHER" id="PTHR43798">
    <property type="entry name" value="MONOACYLGLYCEROL LIPASE"/>
    <property type="match status" value="1"/>
</dbReference>
<dbReference type="GO" id="GO:0016787">
    <property type="term" value="F:hydrolase activity"/>
    <property type="evidence" value="ECO:0007669"/>
    <property type="project" value="UniProtKB-KW"/>
</dbReference>
<dbReference type="Gene3D" id="3.40.50.1820">
    <property type="entry name" value="alpha/beta hydrolase"/>
    <property type="match status" value="1"/>
</dbReference>
<dbReference type="Proteomes" id="UP001375743">
    <property type="component" value="Unassembled WGS sequence"/>
</dbReference>
<dbReference type="PRINTS" id="PR00111">
    <property type="entry name" value="ABHYDROLASE"/>
</dbReference>
<sequence>MQHKTIELDGDFSGVTLSYLDRGDPGTPPPVVCIHGLTRNARDFDTLAEALAGRGRRVLAVDVAGRGGSSWLPDPSQYDVKVYARHLRRFLELLGLKEVDWVGTSMGGLIGIEIASSEKSPIRRFVLNDIGPFVPQQALAMIRAYLGLDLRFEDIAELEAHLRYIHAGFGQLSDAEWRHMAVTSSRETEEGLRLHYDPLIREPFAEAAEHDIDMWRQWDRITCPTFVLHGADSPLLTRETIEEMKRRGPEPEVVSLPGVGHAPALNTQEQIGIVARWLGL</sequence>
<accession>A0ABU8XSI0</accession>
<protein>
    <submittedName>
        <fullName evidence="2">Alpha/beta hydrolase</fullName>
    </submittedName>
</protein>
<keyword evidence="2" id="KW-0378">Hydrolase</keyword>
<dbReference type="EMBL" id="JBBLZC010000005">
    <property type="protein sequence ID" value="MEK0082937.1"/>
    <property type="molecule type" value="Genomic_DNA"/>
</dbReference>
<dbReference type="InterPro" id="IPR000073">
    <property type="entry name" value="AB_hydrolase_1"/>
</dbReference>
<dbReference type="InterPro" id="IPR050266">
    <property type="entry name" value="AB_hydrolase_sf"/>
</dbReference>